<feature type="compositionally biased region" description="Basic and acidic residues" evidence="6">
    <location>
        <begin position="210"/>
        <end position="229"/>
    </location>
</feature>
<feature type="compositionally biased region" description="Basic and acidic residues" evidence="6">
    <location>
        <begin position="522"/>
        <end position="539"/>
    </location>
</feature>
<feature type="domain" description="Threonine/serine exporter-like N-terminal" evidence="8">
    <location>
        <begin position="565"/>
        <end position="803"/>
    </location>
</feature>
<gene>
    <name evidence="10" type="ORF">OE88DRAFT_1799588</name>
</gene>
<feature type="compositionally biased region" description="Low complexity" evidence="6">
    <location>
        <begin position="15"/>
        <end position="25"/>
    </location>
</feature>
<evidence type="ECO:0000259" key="8">
    <source>
        <dbReference type="Pfam" id="PF06738"/>
    </source>
</evidence>
<dbReference type="AlphaFoldDB" id="A0A5C3N443"/>
<feature type="transmembrane region" description="Helical" evidence="7">
    <location>
        <begin position="960"/>
        <end position="981"/>
    </location>
</feature>
<dbReference type="OrthoDB" id="413008at2759"/>
<evidence type="ECO:0000256" key="4">
    <source>
        <dbReference type="ARBA" id="ARBA00023136"/>
    </source>
</evidence>
<feature type="compositionally biased region" description="Polar residues" evidence="6">
    <location>
        <begin position="109"/>
        <end position="118"/>
    </location>
</feature>
<feature type="domain" description="Threonine/Serine exporter ThrE" evidence="9">
    <location>
        <begin position="860"/>
        <end position="977"/>
    </location>
</feature>
<feature type="region of interest" description="Disordered" evidence="6">
    <location>
        <begin position="432"/>
        <end position="482"/>
    </location>
</feature>
<dbReference type="Pfam" id="PF06738">
    <property type="entry name" value="ThrE"/>
    <property type="match status" value="1"/>
</dbReference>
<feature type="region of interest" description="Disordered" evidence="6">
    <location>
        <begin position="273"/>
        <end position="346"/>
    </location>
</feature>
<reference evidence="10 11" key="1">
    <citation type="journal article" date="2019" name="Nat. Ecol. Evol.">
        <title>Megaphylogeny resolves global patterns of mushroom evolution.</title>
        <authorList>
            <person name="Varga T."/>
            <person name="Krizsan K."/>
            <person name="Foldi C."/>
            <person name="Dima B."/>
            <person name="Sanchez-Garcia M."/>
            <person name="Sanchez-Ramirez S."/>
            <person name="Szollosi G.J."/>
            <person name="Szarkandi J.G."/>
            <person name="Papp V."/>
            <person name="Albert L."/>
            <person name="Andreopoulos W."/>
            <person name="Angelini C."/>
            <person name="Antonin V."/>
            <person name="Barry K.W."/>
            <person name="Bougher N.L."/>
            <person name="Buchanan P."/>
            <person name="Buyck B."/>
            <person name="Bense V."/>
            <person name="Catcheside P."/>
            <person name="Chovatia M."/>
            <person name="Cooper J."/>
            <person name="Damon W."/>
            <person name="Desjardin D."/>
            <person name="Finy P."/>
            <person name="Geml J."/>
            <person name="Haridas S."/>
            <person name="Hughes K."/>
            <person name="Justo A."/>
            <person name="Karasinski D."/>
            <person name="Kautmanova I."/>
            <person name="Kiss B."/>
            <person name="Kocsube S."/>
            <person name="Kotiranta H."/>
            <person name="LaButti K.M."/>
            <person name="Lechner B.E."/>
            <person name="Liimatainen K."/>
            <person name="Lipzen A."/>
            <person name="Lukacs Z."/>
            <person name="Mihaltcheva S."/>
            <person name="Morgado L.N."/>
            <person name="Niskanen T."/>
            <person name="Noordeloos M.E."/>
            <person name="Ohm R.A."/>
            <person name="Ortiz-Santana B."/>
            <person name="Ovrebo C."/>
            <person name="Racz N."/>
            <person name="Riley R."/>
            <person name="Savchenko A."/>
            <person name="Shiryaev A."/>
            <person name="Soop K."/>
            <person name="Spirin V."/>
            <person name="Szebenyi C."/>
            <person name="Tomsovsky M."/>
            <person name="Tulloss R.E."/>
            <person name="Uehling J."/>
            <person name="Grigoriev I.V."/>
            <person name="Vagvolgyi C."/>
            <person name="Papp T."/>
            <person name="Martin F.M."/>
            <person name="Miettinen O."/>
            <person name="Hibbett D.S."/>
            <person name="Nagy L.G."/>
        </authorList>
    </citation>
    <scope>NUCLEOTIDE SEQUENCE [LARGE SCALE GENOMIC DNA]</scope>
    <source>
        <strain evidence="10 11">OMC1185</strain>
    </source>
</reference>
<feature type="transmembrane region" description="Helical" evidence="7">
    <location>
        <begin position="747"/>
        <end position="768"/>
    </location>
</feature>
<evidence type="ECO:0000313" key="10">
    <source>
        <dbReference type="EMBL" id="TFK51186.1"/>
    </source>
</evidence>
<evidence type="ECO:0000259" key="9">
    <source>
        <dbReference type="Pfam" id="PF12821"/>
    </source>
</evidence>
<dbReference type="PANTHER" id="PTHR31082">
    <property type="entry name" value="PHEROMONE-REGULATED MEMBRANE PROTEIN 10"/>
    <property type="match status" value="1"/>
</dbReference>
<feature type="transmembrane region" description="Helical" evidence="7">
    <location>
        <begin position="698"/>
        <end position="715"/>
    </location>
</feature>
<feature type="transmembrane region" description="Helical" evidence="7">
    <location>
        <begin position="671"/>
        <end position="692"/>
    </location>
</feature>
<evidence type="ECO:0000256" key="3">
    <source>
        <dbReference type="ARBA" id="ARBA00022989"/>
    </source>
</evidence>
<feature type="compositionally biased region" description="Polar residues" evidence="6">
    <location>
        <begin position="295"/>
        <end position="306"/>
    </location>
</feature>
<feature type="region of interest" description="Disordered" evidence="6">
    <location>
        <begin position="496"/>
        <end position="547"/>
    </location>
</feature>
<dbReference type="EMBL" id="ML213511">
    <property type="protein sequence ID" value="TFK51186.1"/>
    <property type="molecule type" value="Genomic_DNA"/>
</dbReference>
<dbReference type="InterPro" id="IPR051361">
    <property type="entry name" value="ThrE/Ser_Exporter"/>
</dbReference>
<feature type="compositionally biased region" description="Low complexity" evidence="6">
    <location>
        <begin position="92"/>
        <end position="108"/>
    </location>
</feature>
<feature type="compositionally biased region" description="Pro residues" evidence="6">
    <location>
        <begin position="80"/>
        <end position="91"/>
    </location>
</feature>
<dbReference type="InterPro" id="IPR024528">
    <property type="entry name" value="ThrE_2"/>
</dbReference>
<feature type="transmembrane region" description="Helical" evidence="7">
    <location>
        <begin position="865"/>
        <end position="885"/>
    </location>
</feature>
<evidence type="ECO:0000256" key="6">
    <source>
        <dbReference type="SAM" id="MobiDB-lite"/>
    </source>
</evidence>
<feature type="region of interest" description="Disordered" evidence="6">
    <location>
        <begin position="1"/>
        <end position="234"/>
    </location>
</feature>
<proteinExistence type="inferred from homology"/>
<feature type="compositionally biased region" description="Basic and acidic residues" evidence="6">
    <location>
        <begin position="31"/>
        <end position="41"/>
    </location>
</feature>
<dbReference type="Pfam" id="PF12821">
    <property type="entry name" value="ThrE_2"/>
    <property type="match status" value="1"/>
</dbReference>
<feature type="compositionally biased region" description="Acidic residues" evidence="6">
    <location>
        <begin position="174"/>
        <end position="185"/>
    </location>
</feature>
<name>A0A5C3N443_9AGAM</name>
<keyword evidence="3 7" id="KW-1133">Transmembrane helix</keyword>
<evidence type="ECO:0000313" key="11">
    <source>
        <dbReference type="Proteomes" id="UP000305948"/>
    </source>
</evidence>
<comment type="subcellular location">
    <subcellularLocation>
        <location evidence="1">Membrane</location>
        <topology evidence="1">Multi-pass membrane protein</topology>
    </subcellularLocation>
</comment>
<accession>A0A5C3N443</accession>
<feature type="compositionally biased region" description="Polar residues" evidence="6">
    <location>
        <begin position="432"/>
        <end position="458"/>
    </location>
</feature>
<dbReference type="Proteomes" id="UP000305948">
    <property type="component" value="Unassembled WGS sequence"/>
</dbReference>
<keyword evidence="11" id="KW-1185">Reference proteome</keyword>
<feature type="transmembrane region" description="Helical" evidence="7">
    <location>
        <begin position="915"/>
        <end position="940"/>
    </location>
</feature>
<evidence type="ECO:0000256" key="5">
    <source>
        <dbReference type="ARBA" id="ARBA00034125"/>
    </source>
</evidence>
<dbReference type="GO" id="GO:0016020">
    <property type="term" value="C:membrane"/>
    <property type="evidence" value="ECO:0007669"/>
    <property type="project" value="UniProtKB-SubCell"/>
</dbReference>
<feature type="compositionally biased region" description="Low complexity" evidence="6">
    <location>
        <begin position="124"/>
        <end position="133"/>
    </location>
</feature>
<feature type="transmembrane region" description="Helical" evidence="7">
    <location>
        <begin position="722"/>
        <end position="741"/>
    </location>
</feature>
<feature type="compositionally biased region" description="Basic residues" evidence="6">
    <location>
        <begin position="154"/>
        <end position="166"/>
    </location>
</feature>
<feature type="transmembrane region" description="Helical" evidence="7">
    <location>
        <begin position="891"/>
        <end position="908"/>
    </location>
</feature>
<keyword evidence="4 7" id="KW-0472">Membrane</keyword>
<comment type="similarity">
    <text evidence="5">Belongs to the ThrE exporter (TC 2.A.79) family.</text>
</comment>
<evidence type="ECO:0000256" key="2">
    <source>
        <dbReference type="ARBA" id="ARBA00022692"/>
    </source>
</evidence>
<feature type="transmembrane region" description="Helical" evidence="7">
    <location>
        <begin position="780"/>
        <end position="801"/>
    </location>
</feature>
<evidence type="ECO:0000256" key="7">
    <source>
        <dbReference type="SAM" id="Phobius"/>
    </source>
</evidence>
<dbReference type="InterPro" id="IPR010619">
    <property type="entry name" value="ThrE-like_N"/>
</dbReference>
<dbReference type="PANTHER" id="PTHR31082:SF4">
    <property type="entry name" value="PHEROMONE-REGULATED MEMBRANE PROTEIN 10"/>
    <property type="match status" value="1"/>
</dbReference>
<evidence type="ECO:0000256" key="1">
    <source>
        <dbReference type="ARBA" id="ARBA00004141"/>
    </source>
</evidence>
<keyword evidence="2 7" id="KW-0812">Transmembrane</keyword>
<protein>
    <submittedName>
        <fullName evidence="10">DUF1212-domain-containing protein</fullName>
    </submittedName>
</protein>
<dbReference type="GO" id="GO:0022857">
    <property type="term" value="F:transmembrane transporter activity"/>
    <property type="evidence" value="ECO:0007669"/>
    <property type="project" value="InterPro"/>
</dbReference>
<organism evidence="10 11">
    <name type="scientific">Heliocybe sulcata</name>
    <dbReference type="NCBI Taxonomy" id="5364"/>
    <lineage>
        <taxon>Eukaryota</taxon>
        <taxon>Fungi</taxon>
        <taxon>Dikarya</taxon>
        <taxon>Basidiomycota</taxon>
        <taxon>Agaricomycotina</taxon>
        <taxon>Agaricomycetes</taxon>
        <taxon>Gloeophyllales</taxon>
        <taxon>Gloeophyllaceae</taxon>
        <taxon>Heliocybe</taxon>
    </lineage>
</organism>
<sequence length="996" mass="108758">MSGVATAERDRDRPAGGTARTTGTKTPRKVQWKDEREKEDQDAQLNARYLDEHALDSEAFEALAGKLERHRSESNGNLPRPLPSLLIPPHPTFTNTNSTPGSSSSPENQPATSSSSPTRDVPGETIIEATETEGLPGRDMEKHSWNRASAVVRAHTRRYNPKHLRNRGGQGNEDISEEELQDVMEAESSRVTGKTGVWDRFRRKKGKKKQGSDDEKDVEREAQKDEASPRRQNMGVLSTLLTLYDNNPYASGASTPTVRNSIDVSEAPSRIVSRMSSAEGLRNPAPEPFDYFSPQPRSSRDNSNLNPFFGPASAPVPPPSVSSPSMDSKRSPKTPRLKLFPDMRPAHQRNGGGVIGSLIASTGNISGAAAPAPSTLAPNIKRPGYHLSRYSMDASAQKEEPGLSKSLSRPRSMLLDSSSVKMMPVPIITKEPVSQSMPSSPMTSGTQTPIDHSPTNSRAHLPPILGLEARPPERRHEHKRTGSKFSGVLKDLPRWGPMGWGSAPPTPGTMGTVGSESGSEWMDEKAAGREKAGSREKDKEKRKKRKKAEVYITRHVAEIIQRQEFVLKFARAMMMFGAPTHRLQTQVQATGRVLDLPLSCMYLPDVMLISFDDSGTSTSSVKFIRQGSALDLDKLGESYRLYWKVIHDTISVNDAAKELDELMRRKPLYRWWQLVIIGGFCSSAICSVSFAGSFIDSLISWPLGALLVAIQLLSVRNELYSNIFEITIATLISFLAAALASTHVFCYSAVASASIVLILPGFIVLNGSLELSSRNIVSGAVRLCFAIMYSLFLGFGLAIGAEIYQAVTHQRVLGPEDYSCAVSHDPSGGWWQRTPSTWWAFLTVPMYSLFLSLRNHAPWNRRELLLLVAISCCGWVTNHFTSTKFVNQSDISAAVGAFAVGFISNMYGRFFKGNAFIVMITGILFQLPSGLGNGGLLTFASQQTSGSSSATSYLSGFQTALQLVSVSIGLTVGLGISIFVVHPVPSRRRAGGVFSL</sequence>